<evidence type="ECO:0000256" key="2">
    <source>
        <dbReference type="ARBA" id="ARBA00022475"/>
    </source>
</evidence>
<dbReference type="PANTHER" id="PTHR34857">
    <property type="entry name" value="SLL0384 PROTEIN"/>
    <property type="match status" value="1"/>
</dbReference>
<name>A0A174CER0_FLAPL</name>
<evidence type="ECO:0000256" key="4">
    <source>
        <dbReference type="ARBA" id="ARBA00022989"/>
    </source>
</evidence>
<feature type="transmembrane region" description="Helical" evidence="6">
    <location>
        <begin position="43"/>
        <end position="60"/>
    </location>
</feature>
<keyword evidence="4 6" id="KW-1133">Transmembrane helix</keyword>
<sequence>MKPELLLSVDSERRFWLDPRTKLYMLVIFSIVMIDGKTDGISFWLKPVLALVPFFLLLSGRRKKVAIIYLIVFIVSWTVNVFLVPYMGLIGTIIISLLAQFGTRWFPSAMMGYYLLSTTKVSEFVLAMQRMHIPEAFIIPFSVMFRFFPTIFEEAESIGNAMRMRGITGKNFFKNPQAVLEYRIVPLMMSVVTIGNDLSAAALTRGLGNGKKRTSICRIGFHWTDFVLMLIVTAALLVFLLFSGGLK</sequence>
<keyword evidence="2" id="KW-1003">Cell membrane</keyword>
<proteinExistence type="predicted"/>
<feature type="transmembrane region" description="Helical" evidence="6">
    <location>
        <begin position="67"/>
        <end position="87"/>
    </location>
</feature>
<evidence type="ECO:0000256" key="6">
    <source>
        <dbReference type="SAM" id="Phobius"/>
    </source>
</evidence>
<reference evidence="7 8" key="1">
    <citation type="submission" date="2015-09" db="EMBL/GenBank/DDBJ databases">
        <authorList>
            <consortium name="Pathogen Informatics"/>
        </authorList>
    </citation>
    <scope>NUCLEOTIDE SEQUENCE [LARGE SCALE GENOMIC DNA]</scope>
    <source>
        <strain evidence="7 8">2789STDY5608854</strain>
    </source>
</reference>
<comment type="subcellular location">
    <subcellularLocation>
        <location evidence="1">Membrane</location>
        <topology evidence="1">Multi-pass membrane protein</topology>
    </subcellularLocation>
</comment>
<dbReference type="InterPro" id="IPR003339">
    <property type="entry name" value="ABC/ECF_trnsptr_transmembrane"/>
</dbReference>
<dbReference type="EMBL" id="CYZT01000046">
    <property type="protein sequence ID" value="CUO11417.1"/>
    <property type="molecule type" value="Genomic_DNA"/>
</dbReference>
<dbReference type="InterPro" id="IPR051611">
    <property type="entry name" value="ECF_transporter_component"/>
</dbReference>
<evidence type="ECO:0000256" key="1">
    <source>
        <dbReference type="ARBA" id="ARBA00004141"/>
    </source>
</evidence>
<evidence type="ECO:0000256" key="5">
    <source>
        <dbReference type="ARBA" id="ARBA00023136"/>
    </source>
</evidence>
<gene>
    <name evidence="7" type="primary">ecfT_1</name>
    <name evidence="7" type="ORF">ERS852411_00991</name>
</gene>
<dbReference type="Proteomes" id="UP000095746">
    <property type="component" value="Unassembled WGS sequence"/>
</dbReference>
<evidence type="ECO:0000313" key="7">
    <source>
        <dbReference type="EMBL" id="CUO11417.1"/>
    </source>
</evidence>
<dbReference type="CDD" id="cd16914">
    <property type="entry name" value="EcfT"/>
    <property type="match status" value="1"/>
</dbReference>
<evidence type="ECO:0000256" key="3">
    <source>
        <dbReference type="ARBA" id="ARBA00022692"/>
    </source>
</evidence>
<dbReference type="GO" id="GO:0005886">
    <property type="term" value="C:plasma membrane"/>
    <property type="evidence" value="ECO:0007669"/>
    <property type="project" value="UniProtKB-ARBA"/>
</dbReference>
<dbReference type="AlphaFoldDB" id="A0A174CER0"/>
<protein>
    <submittedName>
        <fullName evidence="7">Energy-coupling factor transporter transmembrane protein EcfT</fullName>
    </submittedName>
</protein>
<dbReference type="Pfam" id="PF02361">
    <property type="entry name" value="CbiQ"/>
    <property type="match status" value="1"/>
</dbReference>
<keyword evidence="5 6" id="KW-0472">Membrane</keyword>
<accession>A0A174CER0</accession>
<keyword evidence="3 6" id="KW-0812">Transmembrane</keyword>
<feature type="transmembrane region" description="Helical" evidence="6">
    <location>
        <begin position="93"/>
        <end position="116"/>
    </location>
</feature>
<dbReference type="RefSeq" id="WP_035300564.1">
    <property type="nucleotide sequence ID" value="NZ_JADNAN010000053.1"/>
</dbReference>
<feature type="transmembrane region" description="Helical" evidence="6">
    <location>
        <begin position="223"/>
        <end position="242"/>
    </location>
</feature>
<evidence type="ECO:0000313" key="8">
    <source>
        <dbReference type="Proteomes" id="UP000095746"/>
    </source>
</evidence>
<dbReference type="PANTHER" id="PTHR34857:SF2">
    <property type="entry name" value="SLL0384 PROTEIN"/>
    <property type="match status" value="1"/>
</dbReference>
<organism evidence="7 8">
    <name type="scientific">Flavonifractor plautii</name>
    <name type="common">Fusobacterium plautii</name>
    <dbReference type="NCBI Taxonomy" id="292800"/>
    <lineage>
        <taxon>Bacteria</taxon>
        <taxon>Bacillati</taxon>
        <taxon>Bacillota</taxon>
        <taxon>Clostridia</taxon>
        <taxon>Eubacteriales</taxon>
        <taxon>Oscillospiraceae</taxon>
        <taxon>Flavonifractor</taxon>
    </lineage>
</organism>